<name>A0A1G7J0I4_9RHOB</name>
<dbReference type="STRING" id="521013.SAMN04488567_3597"/>
<protein>
    <submittedName>
        <fullName evidence="2">Sulfotransferase family protein</fullName>
    </submittedName>
</protein>
<accession>A0A1G7J0I4</accession>
<gene>
    <name evidence="2" type="ORF">SAMN04488567_3597</name>
</gene>
<dbReference type="Gene3D" id="3.40.50.300">
    <property type="entry name" value="P-loop containing nucleotide triphosphate hydrolases"/>
    <property type="match status" value="1"/>
</dbReference>
<dbReference type="InterPro" id="IPR037359">
    <property type="entry name" value="NST/OST"/>
</dbReference>
<dbReference type="PANTHER" id="PTHR10605">
    <property type="entry name" value="HEPARAN SULFATE SULFOTRANSFERASE"/>
    <property type="match status" value="1"/>
</dbReference>
<reference evidence="3" key="1">
    <citation type="submission" date="2016-10" db="EMBL/GenBank/DDBJ databases">
        <authorList>
            <person name="Varghese N."/>
            <person name="Submissions S."/>
        </authorList>
    </citation>
    <scope>NUCLEOTIDE SEQUENCE [LARGE SCALE GENOMIC DNA]</scope>
    <source>
        <strain evidence="3">DSM 21424</strain>
    </source>
</reference>
<dbReference type="RefSeq" id="WP_165612638.1">
    <property type="nucleotide sequence ID" value="NZ_FNAT01000008.1"/>
</dbReference>
<evidence type="ECO:0000313" key="2">
    <source>
        <dbReference type="EMBL" id="SDF18385.1"/>
    </source>
</evidence>
<keyword evidence="3" id="KW-1185">Reference proteome</keyword>
<sequence>MAESGGAAGRSAARRYPDFIIGGAPKCGTTSLHFILDQHPQIALPHDEVHFFDADDPLAHPDFLHVEGDRLRWYDPRPDPGQNLDWYADRFPSGAAILGEDSTTYLMSEVAATRIAALLPRVKLIFMLRHPVDRAYSQYWHLMKTSRVTVGFEQAITRFPHILMGSSYLSGLRRFQSALGPDRVMVLLFEEFRRDMQASLDAVTGFLDAAPITVDPERSWFNRTRYPANPALMRQANRIGRHLVAGRYRRHMGGPAGLGRRVETKLHHWWFAHLNPRLMTAPRPPAMRDDTRAYLEQHLSARNAGLSALLDRDLAALWPGMRC</sequence>
<dbReference type="EMBL" id="FNAT01000008">
    <property type="protein sequence ID" value="SDF18385.1"/>
    <property type="molecule type" value="Genomic_DNA"/>
</dbReference>
<dbReference type="Pfam" id="PF13469">
    <property type="entry name" value="Sulfotransfer_3"/>
    <property type="match status" value="1"/>
</dbReference>
<proteinExistence type="predicted"/>
<dbReference type="InterPro" id="IPR027417">
    <property type="entry name" value="P-loop_NTPase"/>
</dbReference>
<organism evidence="2 3">
    <name type="scientific">Limimaricola pyoseonensis</name>
    <dbReference type="NCBI Taxonomy" id="521013"/>
    <lineage>
        <taxon>Bacteria</taxon>
        <taxon>Pseudomonadati</taxon>
        <taxon>Pseudomonadota</taxon>
        <taxon>Alphaproteobacteria</taxon>
        <taxon>Rhodobacterales</taxon>
        <taxon>Paracoccaceae</taxon>
        <taxon>Limimaricola</taxon>
    </lineage>
</organism>
<keyword evidence="1 2" id="KW-0808">Transferase</keyword>
<dbReference type="PANTHER" id="PTHR10605:SF56">
    <property type="entry name" value="BIFUNCTIONAL HEPARAN SULFATE N-DEACETYLASE_N-SULFOTRANSFERASE"/>
    <property type="match status" value="1"/>
</dbReference>
<dbReference type="GO" id="GO:0008146">
    <property type="term" value="F:sulfotransferase activity"/>
    <property type="evidence" value="ECO:0007669"/>
    <property type="project" value="InterPro"/>
</dbReference>
<evidence type="ECO:0000313" key="3">
    <source>
        <dbReference type="Proteomes" id="UP000198922"/>
    </source>
</evidence>
<dbReference type="Proteomes" id="UP000198922">
    <property type="component" value="Unassembled WGS sequence"/>
</dbReference>
<evidence type="ECO:0000256" key="1">
    <source>
        <dbReference type="ARBA" id="ARBA00022679"/>
    </source>
</evidence>
<dbReference type="AlphaFoldDB" id="A0A1G7J0I4"/>
<dbReference type="SUPFAM" id="SSF52540">
    <property type="entry name" value="P-loop containing nucleoside triphosphate hydrolases"/>
    <property type="match status" value="1"/>
</dbReference>